<dbReference type="InterPro" id="IPR016071">
    <property type="entry name" value="Staphylococal_nuclease_OB-fold"/>
</dbReference>
<evidence type="ECO:0000313" key="5">
    <source>
        <dbReference type="EMBL" id="RKF08346.1"/>
    </source>
</evidence>
<proteinExistence type="predicted"/>
<evidence type="ECO:0000313" key="6">
    <source>
        <dbReference type="Proteomes" id="UP000246132"/>
    </source>
</evidence>
<feature type="domain" description="TNase-like" evidence="4">
    <location>
        <begin position="36"/>
        <end position="158"/>
    </location>
</feature>
<keyword evidence="6" id="KW-1185">Reference proteome</keyword>
<dbReference type="AlphaFoldDB" id="A0A3A8AEJ1"/>
<dbReference type="GO" id="GO:0004519">
    <property type="term" value="F:endonuclease activity"/>
    <property type="evidence" value="ECO:0007669"/>
    <property type="project" value="UniProtKB-KW"/>
</dbReference>
<protein>
    <submittedName>
        <fullName evidence="5">Thermonuclease family protein</fullName>
    </submittedName>
</protein>
<keyword evidence="3" id="KW-0378">Hydrolase</keyword>
<dbReference type="RefSeq" id="WP_109768151.1">
    <property type="nucleotide sequence ID" value="NZ_JASHJV010000007.1"/>
</dbReference>
<dbReference type="GO" id="GO:0016787">
    <property type="term" value="F:hydrolase activity"/>
    <property type="evidence" value="ECO:0007669"/>
    <property type="project" value="UniProtKB-KW"/>
</dbReference>
<evidence type="ECO:0000256" key="1">
    <source>
        <dbReference type="ARBA" id="ARBA00022722"/>
    </source>
</evidence>
<dbReference type="Gene3D" id="2.40.50.90">
    <property type="match status" value="1"/>
</dbReference>
<dbReference type="PROSITE" id="PS50830">
    <property type="entry name" value="TNASE_3"/>
    <property type="match status" value="1"/>
</dbReference>
<dbReference type="InterPro" id="IPR035437">
    <property type="entry name" value="SNase_OB-fold_sf"/>
</dbReference>
<gene>
    <name evidence="5" type="ORF">DEM25_003445</name>
</gene>
<organism evidence="5 6">
    <name type="scientific">Oceaniradius stylonematis</name>
    <dbReference type="NCBI Taxonomy" id="2184161"/>
    <lineage>
        <taxon>Bacteria</taxon>
        <taxon>Pseudomonadati</taxon>
        <taxon>Pseudomonadota</taxon>
        <taxon>Alphaproteobacteria</taxon>
        <taxon>Hyphomicrobiales</taxon>
        <taxon>Ahrensiaceae</taxon>
        <taxon>Oceaniradius</taxon>
    </lineage>
</organism>
<evidence type="ECO:0000256" key="3">
    <source>
        <dbReference type="ARBA" id="ARBA00022801"/>
    </source>
</evidence>
<dbReference type="Pfam" id="PF00565">
    <property type="entry name" value="SNase"/>
    <property type="match status" value="1"/>
</dbReference>
<sequence>MRRRGGRARRGKDFLIAALFIIAVAGLAALLQTWNSRDLSGVARIVDGDTLIVAGERVRLRGIDAPEMGQSCTDGEGAERPCGRLAARHLAMLIDGGEVGCAGHDADRFGRFLGICRTGAGRSSLNAAMVQDGWAVAYGDHDGLERAARAERRGMWAWRFERPADWRRQRAALDEKAVPRAGLGAALRRLQSWTGWGGHYE</sequence>
<comment type="caution">
    <text evidence="5">The sequence shown here is derived from an EMBL/GenBank/DDBJ whole genome shotgun (WGS) entry which is preliminary data.</text>
</comment>
<keyword evidence="1" id="KW-0540">Nuclease</keyword>
<dbReference type="SUPFAM" id="SSF50199">
    <property type="entry name" value="Staphylococcal nuclease"/>
    <property type="match status" value="1"/>
</dbReference>
<dbReference type="PANTHER" id="PTHR12302">
    <property type="entry name" value="EBNA2 BINDING PROTEIN P100"/>
    <property type="match status" value="1"/>
</dbReference>
<dbReference type="EMBL" id="QFWV02000002">
    <property type="protein sequence ID" value="RKF08346.1"/>
    <property type="molecule type" value="Genomic_DNA"/>
</dbReference>
<evidence type="ECO:0000256" key="2">
    <source>
        <dbReference type="ARBA" id="ARBA00022759"/>
    </source>
</evidence>
<reference evidence="5 6" key="1">
    <citation type="journal article" date="2018" name="Int. J. Syst. Bacteriol.">
        <title>Oceaniradius stylonemae gen. nov., sp. nov., isolated from a red alga, Stylonema cornu-cervi.</title>
        <authorList>
            <person name="Jeong S."/>
        </authorList>
    </citation>
    <scope>NUCLEOTIDE SEQUENCE [LARGE SCALE GENOMIC DNA]</scope>
    <source>
        <strain evidence="5 6">StC1</strain>
    </source>
</reference>
<dbReference type="OrthoDB" id="9805504at2"/>
<accession>A0A3A8AEJ1</accession>
<keyword evidence="2" id="KW-0255">Endonuclease</keyword>
<dbReference type="SMART" id="SM00318">
    <property type="entry name" value="SNc"/>
    <property type="match status" value="1"/>
</dbReference>
<dbReference type="Proteomes" id="UP000246132">
    <property type="component" value="Unassembled WGS sequence"/>
</dbReference>
<evidence type="ECO:0000259" key="4">
    <source>
        <dbReference type="PROSITE" id="PS50830"/>
    </source>
</evidence>
<dbReference type="PANTHER" id="PTHR12302:SF3">
    <property type="entry name" value="SERINE_THREONINE-PROTEIN KINASE 31"/>
    <property type="match status" value="1"/>
</dbReference>
<name>A0A3A8AEJ1_9HYPH</name>